<dbReference type="PROSITE" id="PS51123">
    <property type="entry name" value="OMPA_2"/>
    <property type="match status" value="1"/>
</dbReference>
<dbReference type="SUPFAM" id="SSF103088">
    <property type="entry name" value="OmpA-like"/>
    <property type="match status" value="1"/>
</dbReference>
<keyword evidence="6" id="KW-0732">Signal</keyword>
<accession>A0A5J5IB68</accession>
<organism evidence="8 9">
    <name type="scientific">Ginsengibacter hankyongi</name>
    <dbReference type="NCBI Taxonomy" id="2607284"/>
    <lineage>
        <taxon>Bacteria</taxon>
        <taxon>Pseudomonadati</taxon>
        <taxon>Bacteroidota</taxon>
        <taxon>Chitinophagia</taxon>
        <taxon>Chitinophagales</taxon>
        <taxon>Chitinophagaceae</taxon>
        <taxon>Ginsengibacter</taxon>
    </lineage>
</organism>
<comment type="caution">
    <text evidence="8">The sequence shown here is derived from an EMBL/GenBank/DDBJ whole genome shotgun (WGS) entry which is preliminary data.</text>
</comment>
<gene>
    <name evidence="8" type="ORF">FW778_21420</name>
</gene>
<dbReference type="Gene3D" id="3.30.1330.60">
    <property type="entry name" value="OmpA-like domain"/>
    <property type="match status" value="1"/>
</dbReference>
<dbReference type="Pfam" id="PF00691">
    <property type="entry name" value="OmpA"/>
    <property type="match status" value="1"/>
</dbReference>
<keyword evidence="9" id="KW-1185">Reference proteome</keyword>
<evidence type="ECO:0000256" key="4">
    <source>
        <dbReference type="PROSITE-ProRule" id="PRU00473"/>
    </source>
</evidence>
<evidence type="ECO:0000259" key="7">
    <source>
        <dbReference type="PROSITE" id="PS51123"/>
    </source>
</evidence>
<dbReference type="GO" id="GO:0009279">
    <property type="term" value="C:cell outer membrane"/>
    <property type="evidence" value="ECO:0007669"/>
    <property type="project" value="UniProtKB-SubCell"/>
</dbReference>
<evidence type="ECO:0000313" key="9">
    <source>
        <dbReference type="Proteomes" id="UP000326903"/>
    </source>
</evidence>
<evidence type="ECO:0000313" key="8">
    <source>
        <dbReference type="EMBL" id="KAA9035520.1"/>
    </source>
</evidence>
<dbReference type="RefSeq" id="WP_150416940.1">
    <property type="nucleotide sequence ID" value="NZ_VYQF01000012.1"/>
</dbReference>
<sequence>MKAIILLITICAFLNIAQAQKVSDVVKQQAGEGVKEGASIATQQTANKVTDRVLDKLFSKKKKKNDAKDNTNNTNNNITQSAPAQSSAGNNTQEINTPDTPTSLTTYSKFDFVPGDKVLVYEDFSRDAIGDFPENWNTNSAGETVTASSETGHWLMINKKGVFKPEGINKLPDNFTLEFNLIYSSDNYIPTLQTLFLSAGNGKDGNQELNADFSYNKRSGINLGIQPIPRDKGGIANIYAFKAGDKIMDNQIEFQNNGATKIKVSIWRQKQRLRVYLDQNKVFDLPRAFSPGETYNNVMFQTWSDFPNQDKYLISNIKLAVGEPDTRNKLINEGKFSTTGILFDVNSAAIKPESYGSLKDIASVLQDNSGIHVKIIGHTDNDGDAAMNLALSKKRAAALKAALISDFSIDGSRLETDGKGSSDPVATNSTPEGKAQNRRVEFIKL</sequence>
<evidence type="ECO:0000256" key="1">
    <source>
        <dbReference type="ARBA" id="ARBA00004442"/>
    </source>
</evidence>
<proteinExistence type="predicted"/>
<dbReference type="InterPro" id="IPR006665">
    <property type="entry name" value="OmpA-like"/>
</dbReference>
<dbReference type="PANTHER" id="PTHR30329">
    <property type="entry name" value="STATOR ELEMENT OF FLAGELLAR MOTOR COMPLEX"/>
    <property type="match status" value="1"/>
</dbReference>
<feature type="domain" description="OmpA-like" evidence="7">
    <location>
        <begin position="330"/>
        <end position="445"/>
    </location>
</feature>
<dbReference type="PANTHER" id="PTHR30329:SF21">
    <property type="entry name" value="LIPOPROTEIN YIAD-RELATED"/>
    <property type="match status" value="1"/>
</dbReference>
<dbReference type="InterPro" id="IPR036737">
    <property type="entry name" value="OmpA-like_sf"/>
</dbReference>
<evidence type="ECO:0000256" key="2">
    <source>
        <dbReference type="ARBA" id="ARBA00023136"/>
    </source>
</evidence>
<evidence type="ECO:0000256" key="6">
    <source>
        <dbReference type="SAM" id="SignalP"/>
    </source>
</evidence>
<dbReference type="InterPro" id="IPR050330">
    <property type="entry name" value="Bact_OuterMem_StrucFunc"/>
</dbReference>
<feature type="region of interest" description="Disordered" evidence="5">
    <location>
        <begin position="60"/>
        <end position="102"/>
    </location>
</feature>
<comment type="subcellular location">
    <subcellularLocation>
        <location evidence="1">Cell outer membrane</location>
    </subcellularLocation>
</comment>
<reference evidence="8 9" key="1">
    <citation type="submission" date="2019-09" db="EMBL/GenBank/DDBJ databases">
        <title>Draft genome sequence of Ginsengibacter sp. BR5-29.</title>
        <authorList>
            <person name="Im W.-T."/>
        </authorList>
    </citation>
    <scope>NUCLEOTIDE SEQUENCE [LARGE SCALE GENOMIC DNA]</scope>
    <source>
        <strain evidence="8 9">BR5-29</strain>
    </source>
</reference>
<name>A0A5J5IB68_9BACT</name>
<dbReference type="Proteomes" id="UP000326903">
    <property type="component" value="Unassembled WGS sequence"/>
</dbReference>
<evidence type="ECO:0000256" key="3">
    <source>
        <dbReference type="ARBA" id="ARBA00023237"/>
    </source>
</evidence>
<keyword evidence="3" id="KW-0998">Cell outer membrane</keyword>
<dbReference type="AlphaFoldDB" id="A0A5J5IB68"/>
<feature type="chain" id="PRO_5023819703" evidence="6">
    <location>
        <begin position="20"/>
        <end position="445"/>
    </location>
</feature>
<evidence type="ECO:0000256" key="5">
    <source>
        <dbReference type="SAM" id="MobiDB-lite"/>
    </source>
</evidence>
<feature type="region of interest" description="Disordered" evidence="5">
    <location>
        <begin position="415"/>
        <end position="439"/>
    </location>
</feature>
<feature type="compositionally biased region" description="Polar residues" evidence="5">
    <location>
        <begin position="78"/>
        <end position="102"/>
    </location>
</feature>
<protein>
    <submittedName>
        <fullName evidence="8">OmpA family protein</fullName>
    </submittedName>
</protein>
<dbReference type="EMBL" id="VYQF01000012">
    <property type="protein sequence ID" value="KAA9035520.1"/>
    <property type="molecule type" value="Genomic_DNA"/>
</dbReference>
<dbReference type="InterPro" id="IPR006664">
    <property type="entry name" value="OMP_bac"/>
</dbReference>
<dbReference type="CDD" id="cd07185">
    <property type="entry name" value="OmpA_C-like"/>
    <property type="match status" value="1"/>
</dbReference>
<feature type="signal peptide" evidence="6">
    <location>
        <begin position="1"/>
        <end position="19"/>
    </location>
</feature>
<dbReference type="PRINTS" id="PR01021">
    <property type="entry name" value="OMPADOMAIN"/>
</dbReference>
<keyword evidence="2 4" id="KW-0472">Membrane</keyword>